<sequence length="426" mass="47818">MYGDGGSSDAIARDMNSLLHSSTFKHPSESEFAKIKELISSDSYSNYNDHEHNHNHNHNHSRNQNQNQNHQRHDLGGQNESSLMRFRSAPSSFYANLLDESGCDDFFAPSSNHEPEERFFSSHNQHQQPKFRPDSNEFLQYASESTSTKLETKQAGIQKLDLPPVSTAMYGGSSQQAPHLPQCNGNGSYINHTDHNNLESSSTFRAMNSTSTNLIRQSSSPAGFWSSLNAETGMRDVDKGISSSGLNNNHISFSSGPSSPMYLPQIAENRNEKNDSTFRSLKRTRDGDSKMFHNSIKMDTQNGASGHYTPSLVHHMSLPKTSSEMAVAEKFLRFQQDSIPCKTRAKRGCATHPRSIAERVRRTRISERMKKLQELFPTMDKQTSTADMLDLAVQYIKDLQKNLQTLNNARARCTCSSKQLQRGSTS</sequence>
<comment type="caution">
    <text evidence="1">The sequence shown here is derived from an EMBL/GenBank/DDBJ whole genome shotgun (WGS) entry which is preliminary data.</text>
</comment>
<protein>
    <submittedName>
        <fullName evidence="1">Uncharacterized protein</fullName>
    </submittedName>
</protein>
<evidence type="ECO:0000313" key="2">
    <source>
        <dbReference type="Proteomes" id="UP001055879"/>
    </source>
</evidence>
<dbReference type="Proteomes" id="UP001055879">
    <property type="component" value="Linkage Group LG10"/>
</dbReference>
<name>A0ACB8ZIK2_ARCLA</name>
<organism evidence="1 2">
    <name type="scientific">Arctium lappa</name>
    <name type="common">Greater burdock</name>
    <name type="synonym">Lappa major</name>
    <dbReference type="NCBI Taxonomy" id="4217"/>
    <lineage>
        <taxon>Eukaryota</taxon>
        <taxon>Viridiplantae</taxon>
        <taxon>Streptophyta</taxon>
        <taxon>Embryophyta</taxon>
        <taxon>Tracheophyta</taxon>
        <taxon>Spermatophyta</taxon>
        <taxon>Magnoliopsida</taxon>
        <taxon>eudicotyledons</taxon>
        <taxon>Gunneridae</taxon>
        <taxon>Pentapetalae</taxon>
        <taxon>asterids</taxon>
        <taxon>campanulids</taxon>
        <taxon>Asterales</taxon>
        <taxon>Asteraceae</taxon>
        <taxon>Carduoideae</taxon>
        <taxon>Cardueae</taxon>
        <taxon>Arctiinae</taxon>
        <taxon>Arctium</taxon>
    </lineage>
</organism>
<keyword evidence="2" id="KW-1185">Reference proteome</keyword>
<proteinExistence type="predicted"/>
<reference evidence="1 2" key="2">
    <citation type="journal article" date="2022" name="Mol. Ecol. Resour.">
        <title>The genomes of chicory, endive, great burdock and yacon provide insights into Asteraceae paleo-polyploidization history and plant inulin production.</title>
        <authorList>
            <person name="Fan W."/>
            <person name="Wang S."/>
            <person name="Wang H."/>
            <person name="Wang A."/>
            <person name="Jiang F."/>
            <person name="Liu H."/>
            <person name="Zhao H."/>
            <person name="Xu D."/>
            <person name="Zhang Y."/>
        </authorList>
    </citation>
    <scope>NUCLEOTIDE SEQUENCE [LARGE SCALE GENOMIC DNA]</scope>
    <source>
        <strain evidence="2">cv. Niubang</strain>
    </source>
</reference>
<evidence type="ECO:0000313" key="1">
    <source>
        <dbReference type="EMBL" id="KAI3697377.1"/>
    </source>
</evidence>
<reference evidence="2" key="1">
    <citation type="journal article" date="2022" name="Mol. Ecol. Resour.">
        <title>The genomes of chicory, endive, great burdock and yacon provide insights into Asteraceae palaeo-polyploidization history and plant inulin production.</title>
        <authorList>
            <person name="Fan W."/>
            <person name="Wang S."/>
            <person name="Wang H."/>
            <person name="Wang A."/>
            <person name="Jiang F."/>
            <person name="Liu H."/>
            <person name="Zhao H."/>
            <person name="Xu D."/>
            <person name="Zhang Y."/>
        </authorList>
    </citation>
    <scope>NUCLEOTIDE SEQUENCE [LARGE SCALE GENOMIC DNA]</scope>
    <source>
        <strain evidence="2">cv. Niubang</strain>
    </source>
</reference>
<dbReference type="EMBL" id="CM042056">
    <property type="protein sequence ID" value="KAI3697377.1"/>
    <property type="molecule type" value="Genomic_DNA"/>
</dbReference>
<accession>A0ACB8ZIK2</accession>
<gene>
    <name evidence="1" type="ORF">L6452_30354</name>
</gene>